<gene>
    <name evidence="3" type="ORF">C8Q69DRAFT_458262</name>
</gene>
<dbReference type="SUPFAM" id="SSF81383">
    <property type="entry name" value="F-box domain"/>
    <property type="match status" value="1"/>
</dbReference>
<dbReference type="RefSeq" id="XP_028487907.1">
    <property type="nucleotide sequence ID" value="XM_028629975.1"/>
</dbReference>
<comment type="caution">
    <text evidence="3">The sequence shown here is derived from an EMBL/GenBank/DDBJ whole genome shotgun (WGS) entry which is preliminary data.</text>
</comment>
<dbReference type="GeneID" id="39599252"/>
<evidence type="ECO:0000256" key="1">
    <source>
        <dbReference type="SAM" id="MobiDB-lite"/>
    </source>
</evidence>
<protein>
    <recommendedName>
        <fullName evidence="2">F-box domain-containing protein</fullName>
    </recommendedName>
</protein>
<dbReference type="AlphaFoldDB" id="A0A443I2J0"/>
<keyword evidence="4" id="KW-1185">Reference proteome</keyword>
<name>A0A443I2J0_BYSSP</name>
<dbReference type="InterPro" id="IPR001810">
    <property type="entry name" value="F-box_dom"/>
</dbReference>
<dbReference type="InterPro" id="IPR036047">
    <property type="entry name" value="F-box-like_dom_sf"/>
</dbReference>
<feature type="region of interest" description="Disordered" evidence="1">
    <location>
        <begin position="213"/>
        <end position="247"/>
    </location>
</feature>
<dbReference type="VEuPathDB" id="FungiDB:C8Q69DRAFT_458262"/>
<evidence type="ECO:0000313" key="3">
    <source>
        <dbReference type="EMBL" id="RWQ98262.1"/>
    </source>
</evidence>
<sequence>MQALTINALPEEVLSYILQHVRQSSSPASFVSCLVCCRTWHEVALREHYRDIVLGVSGLGLFLEKFPREKGHLVKSLTITIDPSDFSKDLEQAENYEEVVFHNQNGLGNVGAVWSHMQCLPGVIRTMSQLSTFSFVVGHGDARGFWLSRPLLGVVIKALPETCVYLEIDTGGCDQDGPGSSHLCEILAGVIPRLHHLRLRLRRMCPALFGADMPESGSGSDSDSSSDSDSGSAEEEGKKKSLVQSEPPSQYPFLETAMINCCSDSYVCTTFMGKRYGWTDYYINRPEARTLIAEYLGQLDHSSSFPHIKRLWLLDLQREDSRCRSMYSAYNRRDIIRNKTWTIPYHPVKGHDDGSLLYLIRTPDNTEVLAKKWVIESLAEGETWKETLAGAKVPSALLIGQDDPAFEGRVEKPLPTMSVAAYRSRTPHSTCCLWHNEEKTGTRLLSAIESDGVIEKHQVVELTPPGWRRQVYDAFSSSLERDGLFLTPLQ</sequence>
<dbReference type="EMBL" id="RCNU01000002">
    <property type="protein sequence ID" value="RWQ98262.1"/>
    <property type="molecule type" value="Genomic_DNA"/>
</dbReference>
<reference evidence="3 4" key="1">
    <citation type="journal article" date="2018" name="Front. Microbiol.">
        <title>Genomic and genetic insights into a cosmopolitan fungus, Paecilomyces variotii (Eurotiales).</title>
        <authorList>
            <person name="Urquhart A.S."/>
            <person name="Mondo S.J."/>
            <person name="Makela M.R."/>
            <person name="Hane J.K."/>
            <person name="Wiebenga A."/>
            <person name="He G."/>
            <person name="Mihaltcheva S."/>
            <person name="Pangilinan J."/>
            <person name="Lipzen A."/>
            <person name="Barry K."/>
            <person name="de Vries R.P."/>
            <person name="Grigoriev I.V."/>
            <person name="Idnurm A."/>
        </authorList>
    </citation>
    <scope>NUCLEOTIDE SEQUENCE [LARGE SCALE GENOMIC DNA]</scope>
    <source>
        <strain evidence="3 4">CBS 101075</strain>
    </source>
</reference>
<feature type="domain" description="F-box" evidence="2">
    <location>
        <begin position="6"/>
        <end position="52"/>
    </location>
</feature>
<accession>A0A443I2J0</accession>
<dbReference type="Pfam" id="PF12937">
    <property type="entry name" value="F-box-like"/>
    <property type="match status" value="1"/>
</dbReference>
<organism evidence="3 4">
    <name type="scientific">Byssochlamys spectabilis</name>
    <name type="common">Paecilomyces variotii</name>
    <dbReference type="NCBI Taxonomy" id="264951"/>
    <lineage>
        <taxon>Eukaryota</taxon>
        <taxon>Fungi</taxon>
        <taxon>Dikarya</taxon>
        <taxon>Ascomycota</taxon>
        <taxon>Pezizomycotina</taxon>
        <taxon>Eurotiomycetes</taxon>
        <taxon>Eurotiomycetidae</taxon>
        <taxon>Eurotiales</taxon>
        <taxon>Thermoascaceae</taxon>
        <taxon>Paecilomyces</taxon>
    </lineage>
</organism>
<proteinExistence type="predicted"/>
<dbReference type="Proteomes" id="UP000283841">
    <property type="component" value="Unassembled WGS sequence"/>
</dbReference>
<dbReference type="STRING" id="264951.A0A443I2J0"/>
<evidence type="ECO:0000259" key="2">
    <source>
        <dbReference type="Pfam" id="PF12937"/>
    </source>
</evidence>
<evidence type="ECO:0000313" key="4">
    <source>
        <dbReference type="Proteomes" id="UP000283841"/>
    </source>
</evidence>
<feature type="compositionally biased region" description="Low complexity" evidence="1">
    <location>
        <begin position="215"/>
        <end position="231"/>
    </location>
</feature>